<keyword evidence="1" id="KW-1133">Transmembrane helix</keyword>
<accession>A0A9D2DCB0</accession>
<reference evidence="2" key="1">
    <citation type="journal article" date="2021" name="PeerJ">
        <title>Extensive microbial diversity within the chicken gut microbiome revealed by metagenomics and culture.</title>
        <authorList>
            <person name="Gilroy R."/>
            <person name="Ravi A."/>
            <person name="Getino M."/>
            <person name="Pursley I."/>
            <person name="Horton D.L."/>
            <person name="Alikhan N.F."/>
            <person name="Baker D."/>
            <person name="Gharbi K."/>
            <person name="Hall N."/>
            <person name="Watson M."/>
            <person name="Adriaenssens E.M."/>
            <person name="Foster-Nyarko E."/>
            <person name="Jarju S."/>
            <person name="Secka A."/>
            <person name="Antonio M."/>
            <person name="Oren A."/>
            <person name="Chaudhuri R.R."/>
            <person name="La Ragione R."/>
            <person name="Hildebrand F."/>
            <person name="Pallen M.J."/>
        </authorList>
    </citation>
    <scope>NUCLEOTIDE SEQUENCE</scope>
    <source>
        <strain evidence="2">ChiGjej1B1-13045</strain>
    </source>
</reference>
<evidence type="ECO:0000313" key="2">
    <source>
        <dbReference type="EMBL" id="HIZ14260.1"/>
    </source>
</evidence>
<dbReference type="Proteomes" id="UP000824017">
    <property type="component" value="Unassembled WGS sequence"/>
</dbReference>
<name>A0A9D2DCB0_9FIRM</name>
<organism evidence="2 3">
    <name type="scientific">Candidatus Mediterraneibacter stercorigallinarum</name>
    <dbReference type="NCBI Taxonomy" id="2838686"/>
    <lineage>
        <taxon>Bacteria</taxon>
        <taxon>Bacillati</taxon>
        <taxon>Bacillota</taxon>
        <taxon>Clostridia</taxon>
        <taxon>Lachnospirales</taxon>
        <taxon>Lachnospiraceae</taxon>
        <taxon>Mediterraneibacter</taxon>
    </lineage>
</organism>
<keyword evidence="1" id="KW-0472">Membrane</keyword>
<dbReference type="AlphaFoldDB" id="A0A9D2DCB0"/>
<proteinExistence type="predicted"/>
<protein>
    <submittedName>
        <fullName evidence="2">Uncharacterized protein</fullName>
    </submittedName>
</protein>
<comment type="caution">
    <text evidence="2">The sequence shown here is derived from an EMBL/GenBank/DDBJ whole genome shotgun (WGS) entry which is preliminary data.</text>
</comment>
<feature type="transmembrane region" description="Helical" evidence="1">
    <location>
        <begin position="12"/>
        <end position="31"/>
    </location>
</feature>
<reference evidence="2" key="2">
    <citation type="submission" date="2021-04" db="EMBL/GenBank/DDBJ databases">
        <authorList>
            <person name="Gilroy R."/>
        </authorList>
    </citation>
    <scope>NUCLEOTIDE SEQUENCE</scope>
    <source>
        <strain evidence="2">ChiGjej1B1-13045</strain>
    </source>
</reference>
<evidence type="ECO:0000313" key="3">
    <source>
        <dbReference type="Proteomes" id="UP000824017"/>
    </source>
</evidence>
<sequence length="78" mass="8701">MNRMEDGRRKIWICLLVVLLAAVVIGVLYYYSEPKEQGSEGFLIKAGQYSAFESDDGQKDGFRAAEAAEKTQEAAYGF</sequence>
<dbReference type="EMBL" id="DXCD01000261">
    <property type="protein sequence ID" value="HIZ14260.1"/>
    <property type="molecule type" value="Genomic_DNA"/>
</dbReference>
<gene>
    <name evidence="2" type="ORF">H9817_10090</name>
</gene>
<keyword evidence="1" id="KW-0812">Transmembrane</keyword>
<evidence type="ECO:0000256" key="1">
    <source>
        <dbReference type="SAM" id="Phobius"/>
    </source>
</evidence>